<dbReference type="PIRSF" id="PIRSF010376">
    <property type="entry name" value="IspE"/>
    <property type="match status" value="1"/>
</dbReference>
<gene>
    <name evidence="9 12" type="primary">ispE</name>
    <name evidence="12" type="ORF">C6Y28_02730</name>
</gene>
<dbReference type="EC" id="2.7.1.148" evidence="2 9"/>
<dbReference type="UniPathway" id="UPA00056">
    <property type="reaction ID" value="UER00094"/>
</dbReference>
<dbReference type="Gene3D" id="3.30.230.10">
    <property type="match status" value="1"/>
</dbReference>
<dbReference type="InterPro" id="IPR020568">
    <property type="entry name" value="Ribosomal_Su5_D2-typ_SF"/>
</dbReference>
<dbReference type="SUPFAM" id="SSF54211">
    <property type="entry name" value="Ribosomal protein S5 domain 2-like"/>
    <property type="match status" value="1"/>
</dbReference>
<evidence type="ECO:0000259" key="10">
    <source>
        <dbReference type="Pfam" id="PF00288"/>
    </source>
</evidence>
<dbReference type="InterPro" id="IPR013750">
    <property type="entry name" value="GHMP_kinase_C_dom"/>
</dbReference>
<evidence type="ECO:0000256" key="2">
    <source>
        <dbReference type="ARBA" id="ARBA00012052"/>
    </source>
</evidence>
<dbReference type="HAMAP" id="MF_00061">
    <property type="entry name" value="IspE"/>
    <property type="match status" value="1"/>
</dbReference>
<evidence type="ECO:0000256" key="3">
    <source>
        <dbReference type="ARBA" id="ARBA00017473"/>
    </source>
</evidence>
<dbReference type="InterPro" id="IPR006204">
    <property type="entry name" value="GHMP_kinase_N_dom"/>
</dbReference>
<evidence type="ECO:0000259" key="11">
    <source>
        <dbReference type="Pfam" id="PF08544"/>
    </source>
</evidence>
<keyword evidence="6 9" id="KW-0418">Kinase</keyword>
<dbReference type="PANTHER" id="PTHR43527">
    <property type="entry name" value="4-DIPHOSPHOCYTIDYL-2-C-METHYL-D-ERYTHRITOL KINASE, CHLOROPLASTIC"/>
    <property type="match status" value="1"/>
</dbReference>
<comment type="catalytic activity">
    <reaction evidence="9">
        <text>4-CDP-2-C-methyl-D-erythritol + ATP = 4-CDP-2-C-methyl-D-erythritol 2-phosphate + ADP + H(+)</text>
        <dbReference type="Rhea" id="RHEA:18437"/>
        <dbReference type="ChEBI" id="CHEBI:15378"/>
        <dbReference type="ChEBI" id="CHEBI:30616"/>
        <dbReference type="ChEBI" id="CHEBI:57823"/>
        <dbReference type="ChEBI" id="CHEBI:57919"/>
        <dbReference type="ChEBI" id="CHEBI:456216"/>
        <dbReference type="EC" id="2.7.1.148"/>
    </reaction>
</comment>
<keyword evidence="5 9" id="KW-0547">Nucleotide-binding</keyword>
<feature type="binding site" evidence="9">
    <location>
        <begin position="93"/>
        <end position="103"/>
    </location>
    <ligand>
        <name>ATP</name>
        <dbReference type="ChEBI" id="CHEBI:30616"/>
    </ligand>
</feature>
<feature type="active site" evidence="9">
    <location>
        <position position="11"/>
    </location>
</feature>
<evidence type="ECO:0000256" key="9">
    <source>
        <dbReference type="HAMAP-Rule" id="MF_00061"/>
    </source>
</evidence>
<dbReference type="GO" id="GO:0005524">
    <property type="term" value="F:ATP binding"/>
    <property type="evidence" value="ECO:0007669"/>
    <property type="project" value="UniProtKB-UniRule"/>
</dbReference>
<dbReference type="OrthoDB" id="9809438at2"/>
<dbReference type="PANTHER" id="PTHR43527:SF2">
    <property type="entry name" value="4-DIPHOSPHOCYTIDYL-2-C-METHYL-D-ERYTHRITOL KINASE, CHLOROPLASTIC"/>
    <property type="match status" value="1"/>
</dbReference>
<dbReference type="GO" id="GO:0016114">
    <property type="term" value="P:terpenoid biosynthetic process"/>
    <property type="evidence" value="ECO:0007669"/>
    <property type="project" value="UniProtKB-UniRule"/>
</dbReference>
<evidence type="ECO:0000256" key="6">
    <source>
        <dbReference type="ARBA" id="ARBA00022777"/>
    </source>
</evidence>
<evidence type="ECO:0000256" key="5">
    <source>
        <dbReference type="ARBA" id="ARBA00022741"/>
    </source>
</evidence>
<dbReference type="Pfam" id="PF00288">
    <property type="entry name" value="GHMP_kinases_N"/>
    <property type="match status" value="1"/>
</dbReference>
<feature type="domain" description="GHMP kinase N-terminal" evidence="10">
    <location>
        <begin position="65"/>
        <end position="143"/>
    </location>
</feature>
<dbReference type="AlphaFoldDB" id="A0A2S0M584"/>
<dbReference type="InterPro" id="IPR014721">
    <property type="entry name" value="Ribsml_uS5_D2-typ_fold_subgr"/>
</dbReference>
<evidence type="ECO:0000256" key="7">
    <source>
        <dbReference type="ARBA" id="ARBA00022840"/>
    </source>
</evidence>
<evidence type="ECO:0000256" key="8">
    <source>
        <dbReference type="ARBA" id="ARBA00032554"/>
    </source>
</evidence>
<dbReference type="Pfam" id="PF08544">
    <property type="entry name" value="GHMP_kinases_C"/>
    <property type="match status" value="1"/>
</dbReference>
<feature type="domain" description="GHMP kinase C-terminal" evidence="11">
    <location>
        <begin position="199"/>
        <end position="267"/>
    </location>
</feature>
<dbReference type="Proteomes" id="UP000238358">
    <property type="component" value="Chromosome"/>
</dbReference>
<comment type="function">
    <text evidence="9">Catalyzes the phosphorylation of the position 2 hydroxy group of 4-diphosphocytidyl-2C-methyl-D-erythritol.</text>
</comment>
<name>A0A2S0M584_MEGEL</name>
<protein>
    <recommendedName>
        <fullName evidence="3 9">4-diphosphocytidyl-2-C-methyl-D-erythritol kinase</fullName>
        <shortName evidence="9">CMK</shortName>
        <ecNumber evidence="2 9">2.7.1.148</ecNumber>
    </recommendedName>
    <alternativeName>
        <fullName evidence="8 9">4-(cytidine-5'-diphospho)-2-C-methyl-D-erythritol kinase</fullName>
    </alternativeName>
</protein>
<dbReference type="EMBL" id="CP027569">
    <property type="protein sequence ID" value="AVO26616.1"/>
    <property type="molecule type" value="Genomic_DNA"/>
</dbReference>
<feature type="active site" evidence="9">
    <location>
        <position position="135"/>
    </location>
</feature>
<evidence type="ECO:0000256" key="4">
    <source>
        <dbReference type="ARBA" id="ARBA00022679"/>
    </source>
</evidence>
<sequence>MTKIVETGYGKINLALAITGRRSDGYHDIDTVFQSIGLCDTVTLQDADEWQLTCSVPGLACDETNLAYKAWQALCPYKKDNQPVAIHIEKNIPIAAGLAGGSTDCAAVLRGLNRLWGLGLSQADLCHIGTGLGADVPFCICGGTMRGTGIGEELRELPPLPDWPVVIVHPHAAVQTKKAYALFDSRERTKPIDVDAVERAVCRSDFQALTASMGNTFEELVIPDVPEVARCQQLLSSSGLRPLMAGSGPTVFALVPPEREGEIRRQAASWRDVDAYVTKVVKQVEGEA</sequence>
<dbReference type="NCBIfam" id="TIGR00154">
    <property type="entry name" value="ispE"/>
    <property type="match status" value="1"/>
</dbReference>
<keyword evidence="4 9" id="KW-0808">Transferase</keyword>
<dbReference type="InterPro" id="IPR004424">
    <property type="entry name" value="IspE"/>
</dbReference>
<comment type="similarity">
    <text evidence="1 9">Belongs to the GHMP kinase family. IspE subfamily.</text>
</comment>
<organism evidence="12 13">
    <name type="scientific">Megasphaera elsdenii</name>
    <dbReference type="NCBI Taxonomy" id="907"/>
    <lineage>
        <taxon>Bacteria</taxon>
        <taxon>Bacillati</taxon>
        <taxon>Bacillota</taxon>
        <taxon>Negativicutes</taxon>
        <taxon>Veillonellales</taxon>
        <taxon>Veillonellaceae</taxon>
        <taxon>Megasphaera</taxon>
    </lineage>
</organism>
<comment type="pathway">
    <text evidence="9">Isoprenoid biosynthesis; isopentenyl diphosphate biosynthesis via DXP pathway; isopentenyl diphosphate from 1-deoxy-D-xylulose 5-phosphate: step 3/6.</text>
</comment>
<dbReference type="SUPFAM" id="SSF55060">
    <property type="entry name" value="GHMP Kinase, C-terminal domain"/>
    <property type="match status" value="1"/>
</dbReference>
<evidence type="ECO:0000256" key="1">
    <source>
        <dbReference type="ARBA" id="ARBA00009684"/>
    </source>
</evidence>
<proteinExistence type="inferred from homology"/>
<evidence type="ECO:0000313" key="13">
    <source>
        <dbReference type="Proteomes" id="UP000238358"/>
    </source>
</evidence>
<dbReference type="RefSeq" id="WP_027894721.1">
    <property type="nucleotide sequence ID" value="NZ_CP027569.1"/>
</dbReference>
<reference evidence="12 13" key="1">
    <citation type="journal article" date="2018" name="Genome Announc.">
        <title>Complete genomes of two Megasphaera elsdenii strains, NCIMB 702410 and ATCC 25940.</title>
        <authorList>
            <person name="Hatmaker E.A."/>
            <person name="O'Dell K."/>
            <person name="Riley L.A."/>
            <person name="Klingeman D.M."/>
            <person name="Guss A.M."/>
        </authorList>
    </citation>
    <scope>NUCLEOTIDE SEQUENCE [LARGE SCALE GENOMIC DNA]</scope>
    <source>
        <strain evidence="12 13">NCIMB702410</strain>
    </source>
</reference>
<accession>A0A2S0M584</accession>
<dbReference type="GO" id="GO:0019288">
    <property type="term" value="P:isopentenyl diphosphate biosynthetic process, methylerythritol 4-phosphate pathway"/>
    <property type="evidence" value="ECO:0007669"/>
    <property type="project" value="UniProtKB-UniRule"/>
</dbReference>
<dbReference type="GO" id="GO:0050515">
    <property type="term" value="F:4-(cytidine 5'-diphospho)-2-C-methyl-D-erythritol kinase activity"/>
    <property type="evidence" value="ECO:0007669"/>
    <property type="project" value="UniProtKB-UniRule"/>
</dbReference>
<keyword evidence="7 9" id="KW-0067">ATP-binding</keyword>
<evidence type="ECO:0000313" key="12">
    <source>
        <dbReference type="EMBL" id="AVO26616.1"/>
    </source>
</evidence>
<dbReference type="Gene3D" id="3.30.70.890">
    <property type="entry name" value="GHMP kinase, C-terminal domain"/>
    <property type="match status" value="1"/>
</dbReference>
<keyword evidence="9" id="KW-0414">Isoprene biosynthesis</keyword>
<dbReference type="InterPro" id="IPR036554">
    <property type="entry name" value="GHMP_kinase_C_sf"/>
</dbReference>